<dbReference type="Gene3D" id="3.10.180.10">
    <property type="entry name" value="2,3-Dihydroxybiphenyl 1,2-Dioxygenase, domain 1"/>
    <property type="match status" value="1"/>
</dbReference>
<dbReference type="OrthoDB" id="9789608at2"/>
<keyword evidence="3" id="KW-1185">Reference proteome</keyword>
<name>A0A3T1D681_9BACL</name>
<feature type="domain" description="VOC" evidence="1">
    <location>
        <begin position="3"/>
        <end position="116"/>
    </location>
</feature>
<evidence type="ECO:0000313" key="2">
    <source>
        <dbReference type="EMBL" id="BBI33588.1"/>
    </source>
</evidence>
<dbReference type="PROSITE" id="PS51819">
    <property type="entry name" value="VOC"/>
    <property type="match status" value="1"/>
</dbReference>
<dbReference type="Pfam" id="PF00903">
    <property type="entry name" value="Glyoxalase"/>
    <property type="match status" value="1"/>
</dbReference>
<evidence type="ECO:0000313" key="3">
    <source>
        <dbReference type="Proteomes" id="UP000289856"/>
    </source>
</evidence>
<dbReference type="AlphaFoldDB" id="A0A3T1D681"/>
<sequence length="116" mass="13163">MAKRIHISINITDLPKALEFYRAFLGAEPTKVTQDFAKFELDVPNLNLALNVIPFETGKGVLNHLGFQVNDASEVQDFGERLERAGITPVWGNSVAKQHKVWAYDPDSNEWEVFFE</sequence>
<dbReference type="Proteomes" id="UP000289856">
    <property type="component" value="Chromosome"/>
</dbReference>
<protein>
    <recommendedName>
        <fullName evidence="1">VOC domain-containing protein</fullName>
    </recommendedName>
</protein>
<dbReference type="InterPro" id="IPR037523">
    <property type="entry name" value="VOC_core"/>
</dbReference>
<dbReference type="RefSeq" id="WP_157994051.1">
    <property type="nucleotide sequence ID" value="NZ_AP019400.1"/>
</dbReference>
<dbReference type="InterPro" id="IPR052393">
    <property type="entry name" value="Cadmium-induced_rsp"/>
</dbReference>
<dbReference type="SUPFAM" id="SSF54593">
    <property type="entry name" value="Glyoxalase/Bleomycin resistance protein/Dihydroxybiphenyl dioxygenase"/>
    <property type="match status" value="1"/>
</dbReference>
<dbReference type="PANTHER" id="PTHR41294:SF1">
    <property type="entry name" value="CADMIUM-INDUCED PROTEIN CADI"/>
    <property type="match status" value="1"/>
</dbReference>
<organism evidence="2 3">
    <name type="scientific">Cohnella abietis</name>
    <dbReference type="NCBI Taxonomy" id="2507935"/>
    <lineage>
        <taxon>Bacteria</taxon>
        <taxon>Bacillati</taxon>
        <taxon>Bacillota</taxon>
        <taxon>Bacilli</taxon>
        <taxon>Bacillales</taxon>
        <taxon>Paenibacillaceae</taxon>
        <taxon>Cohnella</taxon>
    </lineage>
</organism>
<reference evidence="2 3" key="1">
    <citation type="submission" date="2019-01" db="EMBL/GenBank/DDBJ databases">
        <title>Complete genome sequence of Cohnella hallensis HS21 isolated from Korean fir (Abies koreana) rhizospheric soil.</title>
        <authorList>
            <person name="Jiang L."/>
            <person name="Kang S.W."/>
            <person name="Kim S."/>
            <person name="Jung J."/>
            <person name="Kim C.Y."/>
            <person name="Kim D.H."/>
            <person name="Kim S.W."/>
            <person name="Lee J."/>
        </authorList>
    </citation>
    <scope>NUCLEOTIDE SEQUENCE [LARGE SCALE GENOMIC DNA]</scope>
    <source>
        <strain evidence="2 3">HS21</strain>
    </source>
</reference>
<dbReference type="InterPro" id="IPR004360">
    <property type="entry name" value="Glyas_Fos-R_dOase_dom"/>
</dbReference>
<proteinExistence type="predicted"/>
<dbReference type="EMBL" id="AP019400">
    <property type="protein sequence ID" value="BBI33588.1"/>
    <property type="molecule type" value="Genomic_DNA"/>
</dbReference>
<dbReference type="InterPro" id="IPR029068">
    <property type="entry name" value="Glyas_Bleomycin-R_OHBP_Dase"/>
</dbReference>
<gene>
    <name evidence="2" type="ORF">KCTCHS21_29870</name>
</gene>
<dbReference type="KEGG" id="cohn:KCTCHS21_29870"/>
<evidence type="ECO:0000259" key="1">
    <source>
        <dbReference type="PROSITE" id="PS51819"/>
    </source>
</evidence>
<dbReference type="PANTHER" id="PTHR41294">
    <property type="entry name" value="CADMIUM-INDUCED PROTEIN CADI"/>
    <property type="match status" value="1"/>
</dbReference>
<dbReference type="GO" id="GO:0046686">
    <property type="term" value="P:response to cadmium ion"/>
    <property type="evidence" value="ECO:0007669"/>
    <property type="project" value="TreeGrafter"/>
</dbReference>
<accession>A0A3T1D681</accession>